<name>A0A177CCR7_9PLEO</name>
<dbReference type="PANTHER" id="PTHR24148">
    <property type="entry name" value="ANKYRIN REPEAT DOMAIN-CONTAINING PROTEIN 39 HOMOLOG-RELATED"/>
    <property type="match status" value="1"/>
</dbReference>
<feature type="domain" description="Heterokaryon incompatibility" evidence="1">
    <location>
        <begin position="54"/>
        <end position="203"/>
    </location>
</feature>
<dbReference type="AlphaFoldDB" id="A0A177CCR7"/>
<dbReference type="Pfam" id="PF26639">
    <property type="entry name" value="Het-6_barrel"/>
    <property type="match status" value="1"/>
</dbReference>
<dbReference type="EMBL" id="KV441553">
    <property type="protein sequence ID" value="OAG05116.1"/>
    <property type="molecule type" value="Genomic_DNA"/>
</dbReference>
<reference evidence="2 3" key="1">
    <citation type="submission" date="2016-05" db="EMBL/GenBank/DDBJ databases">
        <title>Comparative analysis of secretome profiles of manganese(II)-oxidizing ascomycete fungi.</title>
        <authorList>
            <consortium name="DOE Joint Genome Institute"/>
            <person name="Zeiner C.A."/>
            <person name="Purvine S.O."/>
            <person name="Zink E.M."/>
            <person name="Wu S."/>
            <person name="Pasa-Tolic L."/>
            <person name="Chaput D.L."/>
            <person name="Haridas S."/>
            <person name="Grigoriev I.V."/>
            <person name="Santelli C.M."/>
            <person name="Hansel C.M."/>
        </authorList>
    </citation>
    <scope>NUCLEOTIDE SEQUENCE [LARGE SCALE GENOMIC DNA]</scope>
    <source>
        <strain evidence="2 3">AP3s5-JAC2a</strain>
    </source>
</reference>
<accession>A0A177CCR7</accession>
<dbReference type="GeneID" id="28764452"/>
<protein>
    <recommendedName>
        <fullName evidence="1">Heterokaryon incompatibility domain-containing protein</fullName>
    </recommendedName>
</protein>
<dbReference type="Pfam" id="PF06985">
    <property type="entry name" value="HET"/>
    <property type="match status" value="1"/>
</dbReference>
<dbReference type="RefSeq" id="XP_018035481.1">
    <property type="nucleotide sequence ID" value="XM_018180966.1"/>
</dbReference>
<proteinExistence type="predicted"/>
<organism evidence="2 3">
    <name type="scientific">Paraphaeosphaeria sporulosa</name>
    <dbReference type="NCBI Taxonomy" id="1460663"/>
    <lineage>
        <taxon>Eukaryota</taxon>
        <taxon>Fungi</taxon>
        <taxon>Dikarya</taxon>
        <taxon>Ascomycota</taxon>
        <taxon>Pezizomycotina</taxon>
        <taxon>Dothideomycetes</taxon>
        <taxon>Pleosporomycetidae</taxon>
        <taxon>Pleosporales</taxon>
        <taxon>Massarineae</taxon>
        <taxon>Didymosphaeriaceae</taxon>
        <taxon>Paraphaeosphaeria</taxon>
    </lineage>
</organism>
<keyword evidence="3" id="KW-1185">Reference proteome</keyword>
<dbReference type="InParanoid" id="A0A177CCR7"/>
<evidence type="ECO:0000313" key="3">
    <source>
        <dbReference type="Proteomes" id="UP000077069"/>
    </source>
</evidence>
<gene>
    <name evidence="2" type="ORF">CC84DRAFT_1187957</name>
</gene>
<dbReference type="InterPro" id="IPR052895">
    <property type="entry name" value="HetReg/Transcr_Mod"/>
</dbReference>
<dbReference type="PANTHER" id="PTHR24148:SF64">
    <property type="entry name" value="HETEROKARYON INCOMPATIBILITY DOMAIN-CONTAINING PROTEIN"/>
    <property type="match status" value="1"/>
</dbReference>
<dbReference type="Proteomes" id="UP000077069">
    <property type="component" value="Unassembled WGS sequence"/>
</dbReference>
<dbReference type="OrthoDB" id="2504919at2759"/>
<evidence type="ECO:0000313" key="2">
    <source>
        <dbReference type="EMBL" id="OAG05116.1"/>
    </source>
</evidence>
<evidence type="ECO:0000259" key="1">
    <source>
        <dbReference type="Pfam" id="PF06985"/>
    </source>
</evidence>
<dbReference type="InterPro" id="IPR010730">
    <property type="entry name" value="HET"/>
</dbReference>
<dbReference type="STRING" id="1460663.A0A177CCR7"/>
<sequence length="696" mass="78589">MDVDSNASVNPVYGDKIDGNSIRLLKFSQSQDGRLTGRLKKFALAHAPHFYSASYTWGAKAYSGTVIELKTGQLPVLQGLLPFLRMVSRHEDFHDEDWWWIDSLSINLADGQEREQQVQIMADIYKKARRAMVWLGEEVEDGSDCTGAIDFLHYLQNLQPLFSGKNAEYVRNNLRSSGMSVQWASVSNLLSRPWWTRVWTLQEMILPREVKFFCGNTSISRGKFKAAMYSIFLCSVGDRDMEVELIPRQAFDTAFNRRRVHQWHVHPKARGIALVAVLAYLGNHSATDSRDRVYSVLGIITARDRKLIGKPEYTTTVQHQYSKLVRSFYDEYQNLDILCFSHLFSRYSGPSDPGYENAVPSWAPDWRVYTEFASPVPLMASQSASEQHIGNFRPLHGQKWDAMYDAPGQRLRDKADVRFHDNLKELWCNGVILDKIESVGALGGCDPRCRSFVCARDEPLHGLVQGDISMHKRTLESADLVSILTKIARSLVLGRQDKYLRFVAPQYYTSDFLVLCNACLESEILPEDPGETAISTFATWFRGNRHLRLGTHTLEELVENIISSSNPPLFDSLPVPSIHPGSRSDRLPMYPPNTSADANSDYADNFLSRFLDTIRKKSRRLMVTNGGLVGMAPCRARPGDAVVALFACSIPLVLRKAGARDGWQVVGEAYVDGYMNGEAGQLIKRGTSNIHRFRLV</sequence>